<sequence>MEIEKYKCGGCKQCEIVTVEDIINHTFPTSEVAYDVYVRYAKCVGFGVRKGDFVKTKDGCYSRRSATVWRVKNLFDEYNHDLVPQCIVHLIPKHRQLTDANKAQADITHMYGVSTSQIMYGGYARASFTKKDLDNHLDRSQHLRILSGDANATISYLFGKADWDVDEFEEEWSKLVEEFGGSDMSWIDKQYENKESINNFIKRFVHSRHNILELVENLERALQDYHNNKMVSQFKTINSDPVLTTGLPSLELCAANIYTREIFKLRVKIFIVVYDRNEKKLECECCHWDHEGYPCSNMLCVLRREDVDEFSESLILKRWTRDAKKYTNDQTVESTANDAEKGFLMRYGAMSVATMWMSFLAAQEVPLFGDTMNKVTRWTKDIEKRCSIKRQNGVTDVLYPAAEFIGDPCVAKTKGAPKLKKNETRKRSCSNCFVKGHTKRHCPKLVTGAMTISLLDVQTQMSLFMQRLLNFAAKEPLGATRSENNGCNCSAKSSTKLMGSQSNLVGIGAFSGVQFYPTLSNLFPMPQNGVPAQPTTLQNIGHQWLLQAMEARNTLKQYTHRIGSMNSDGCVQVFDLEILMNSNTLPDQPLR</sequence>
<reference evidence="1 2" key="1">
    <citation type="submission" date="2019-01" db="EMBL/GenBank/DDBJ databases">
        <title>Sequencing of cultivated peanut Arachis hypogaea provides insights into genome evolution and oil improvement.</title>
        <authorList>
            <person name="Chen X."/>
        </authorList>
    </citation>
    <scope>NUCLEOTIDE SEQUENCE [LARGE SCALE GENOMIC DNA]</scope>
    <source>
        <strain evidence="2">cv. Fuhuasheng</strain>
        <tissue evidence="1">Leaves</tissue>
    </source>
</reference>
<accession>A0A444ZP52</accession>
<dbReference type="PANTHER" id="PTHR47718">
    <property type="entry name" value="OS01G0519700 PROTEIN"/>
    <property type="match status" value="1"/>
</dbReference>
<gene>
    <name evidence="1" type="ORF">Ahy_B04g072955</name>
</gene>
<proteinExistence type="predicted"/>
<keyword evidence="2" id="KW-1185">Reference proteome</keyword>
<evidence type="ECO:0000313" key="2">
    <source>
        <dbReference type="Proteomes" id="UP000289738"/>
    </source>
</evidence>
<evidence type="ECO:0000313" key="1">
    <source>
        <dbReference type="EMBL" id="RYR15981.1"/>
    </source>
</evidence>
<dbReference type="EMBL" id="SDMP01000014">
    <property type="protein sequence ID" value="RYR15981.1"/>
    <property type="molecule type" value="Genomic_DNA"/>
</dbReference>
<comment type="caution">
    <text evidence="1">The sequence shown here is derived from an EMBL/GenBank/DDBJ whole genome shotgun (WGS) entry which is preliminary data.</text>
</comment>
<dbReference type="Proteomes" id="UP000289738">
    <property type="component" value="Chromosome B04"/>
</dbReference>
<name>A0A444ZP52_ARAHY</name>
<dbReference type="PANTHER" id="PTHR47718:SF7">
    <property type="entry name" value="PROTEIN FAR1-RELATED SEQUENCE"/>
    <property type="match status" value="1"/>
</dbReference>
<protein>
    <submittedName>
        <fullName evidence="1">Uncharacterized protein</fullName>
    </submittedName>
</protein>
<dbReference type="AlphaFoldDB" id="A0A444ZP52"/>
<organism evidence="1 2">
    <name type="scientific">Arachis hypogaea</name>
    <name type="common">Peanut</name>
    <dbReference type="NCBI Taxonomy" id="3818"/>
    <lineage>
        <taxon>Eukaryota</taxon>
        <taxon>Viridiplantae</taxon>
        <taxon>Streptophyta</taxon>
        <taxon>Embryophyta</taxon>
        <taxon>Tracheophyta</taxon>
        <taxon>Spermatophyta</taxon>
        <taxon>Magnoliopsida</taxon>
        <taxon>eudicotyledons</taxon>
        <taxon>Gunneridae</taxon>
        <taxon>Pentapetalae</taxon>
        <taxon>rosids</taxon>
        <taxon>fabids</taxon>
        <taxon>Fabales</taxon>
        <taxon>Fabaceae</taxon>
        <taxon>Papilionoideae</taxon>
        <taxon>50 kb inversion clade</taxon>
        <taxon>dalbergioids sensu lato</taxon>
        <taxon>Dalbergieae</taxon>
        <taxon>Pterocarpus clade</taxon>
        <taxon>Arachis</taxon>
    </lineage>
</organism>